<reference evidence="3" key="1">
    <citation type="journal article" date="2014" name="Int. J. Syst. Evol. Microbiol.">
        <title>Complete genome sequence of Corynebacterium casei LMG S-19264T (=DSM 44701T), isolated from a smear-ripened cheese.</title>
        <authorList>
            <consortium name="US DOE Joint Genome Institute (JGI-PGF)"/>
            <person name="Walter F."/>
            <person name="Albersmeier A."/>
            <person name="Kalinowski J."/>
            <person name="Ruckert C."/>
        </authorList>
    </citation>
    <scope>NUCLEOTIDE SEQUENCE</scope>
    <source>
        <strain evidence="3">CGMCC 4.7110</strain>
    </source>
</reference>
<evidence type="ECO:0000313" key="3">
    <source>
        <dbReference type="EMBL" id="GGM91640.1"/>
    </source>
</evidence>
<proteinExistence type="predicted"/>
<feature type="transmembrane region" description="Helical" evidence="2">
    <location>
        <begin position="24"/>
        <end position="44"/>
    </location>
</feature>
<keyword evidence="4" id="KW-1185">Reference proteome</keyword>
<organism evidence="3 4">
    <name type="scientific">Streptomyces fuscichromogenes</name>
    <dbReference type="NCBI Taxonomy" id="1324013"/>
    <lineage>
        <taxon>Bacteria</taxon>
        <taxon>Bacillati</taxon>
        <taxon>Actinomycetota</taxon>
        <taxon>Actinomycetes</taxon>
        <taxon>Kitasatosporales</taxon>
        <taxon>Streptomycetaceae</taxon>
        <taxon>Streptomyces</taxon>
    </lineage>
</organism>
<evidence type="ECO:0000256" key="1">
    <source>
        <dbReference type="SAM" id="MobiDB-lite"/>
    </source>
</evidence>
<comment type="caution">
    <text evidence="3">The sequence shown here is derived from an EMBL/GenBank/DDBJ whole genome shotgun (WGS) entry which is preliminary data.</text>
</comment>
<sequence>MAQAQQVQQAEQTRPSGGESTGTVIVAALANLGIALAKAVAGVISGSSAMPTRRTRWAVEHLPSAPPFRVEL</sequence>
<reference evidence="3" key="2">
    <citation type="submission" date="2020-09" db="EMBL/GenBank/DDBJ databases">
        <authorList>
            <person name="Sun Q."/>
            <person name="Zhou Y."/>
        </authorList>
    </citation>
    <scope>NUCLEOTIDE SEQUENCE</scope>
    <source>
        <strain evidence="3">CGMCC 4.7110</strain>
    </source>
</reference>
<accession>A0A917X7S6</accession>
<dbReference type="EMBL" id="BMML01000002">
    <property type="protein sequence ID" value="GGM91640.1"/>
    <property type="molecule type" value="Genomic_DNA"/>
</dbReference>
<keyword evidence="2" id="KW-0812">Transmembrane</keyword>
<keyword evidence="2" id="KW-0472">Membrane</keyword>
<name>A0A917X7S6_9ACTN</name>
<gene>
    <name evidence="3" type="ORF">GCM10011578_009480</name>
</gene>
<keyword evidence="2" id="KW-1133">Transmembrane helix</keyword>
<feature type="compositionally biased region" description="Low complexity" evidence="1">
    <location>
        <begin position="1"/>
        <end position="12"/>
    </location>
</feature>
<protein>
    <submittedName>
        <fullName evidence="3">Uncharacterized protein</fullName>
    </submittedName>
</protein>
<dbReference type="Proteomes" id="UP000653411">
    <property type="component" value="Unassembled WGS sequence"/>
</dbReference>
<evidence type="ECO:0000256" key="2">
    <source>
        <dbReference type="SAM" id="Phobius"/>
    </source>
</evidence>
<feature type="region of interest" description="Disordered" evidence="1">
    <location>
        <begin position="1"/>
        <end position="20"/>
    </location>
</feature>
<dbReference type="AlphaFoldDB" id="A0A917X7S6"/>
<evidence type="ECO:0000313" key="4">
    <source>
        <dbReference type="Proteomes" id="UP000653411"/>
    </source>
</evidence>